<evidence type="ECO:0000256" key="7">
    <source>
        <dbReference type="ARBA" id="ARBA00022248"/>
    </source>
</evidence>
<evidence type="ECO:0000259" key="13">
    <source>
        <dbReference type="PROSITE" id="PS51671"/>
    </source>
</evidence>
<dbReference type="InterPro" id="IPR045865">
    <property type="entry name" value="ACT-like_dom_sf"/>
</dbReference>
<evidence type="ECO:0000313" key="14">
    <source>
        <dbReference type="EMBL" id="QPI58272.1"/>
    </source>
</evidence>
<feature type="compositionally biased region" description="Low complexity" evidence="12">
    <location>
        <begin position="16"/>
        <end position="49"/>
    </location>
</feature>
<comment type="cofactor">
    <cofactor evidence="1">
        <name>pyridoxal 5'-phosphate</name>
        <dbReference type="ChEBI" id="CHEBI:597326"/>
    </cofactor>
</comment>
<evidence type="ECO:0000256" key="8">
    <source>
        <dbReference type="ARBA" id="ARBA00022533"/>
    </source>
</evidence>
<dbReference type="NCBIfam" id="TIGR01127">
    <property type="entry name" value="ilvA_1Cterm"/>
    <property type="match status" value="1"/>
</dbReference>
<keyword evidence="8" id="KW-0021">Allosteric enzyme</keyword>
<dbReference type="CDD" id="cd01562">
    <property type="entry name" value="Thr-dehyd"/>
    <property type="match status" value="1"/>
</dbReference>
<feature type="domain" description="ACT" evidence="13">
    <location>
        <begin position="415"/>
        <end position="492"/>
    </location>
</feature>
<dbReference type="PANTHER" id="PTHR48078:SF6">
    <property type="entry name" value="L-THREONINE DEHYDRATASE CATABOLIC TDCB"/>
    <property type="match status" value="1"/>
</dbReference>
<proteinExistence type="inferred from homology"/>
<evidence type="ECO:0000256" key="12">
    <source>
        <dbReference type="SAM" id="MobiDB-lite"/>
    </source>
</evidence>
<evidence type="ECO:0000256" key="1">
    <source>
        <dbReference type="ARBA" id="ARBA00001933"/>
    </source>
</evidence>
<dbReference type="InterPro" id="IPR001926">
    <property type="entry name" value="TrpB-like_PALP"/>
</dbReference>
<dbReference type="InterPro" id="IPR036052">
    <property type="entry name" value="TrpB-like_PALP_sf"/>
</dbReference>
<dbReference type="InterPro" id="IPR044561">
    <property type="entry name" value="ACT_ThrD-II-like"/>
</dbReference>
<name>A0ABX6W9Y7_STRMQ</name>
<evidence type="ECO:0000256" key="3">
    <source>
        <dbReference type="ARBA" id="ARBA00004958"/>
    </source>
</evidence>
<reference evidence="14 15" key="1">
    <citation type="submission" date="2020-11" db="EMBL/GenBank/DDBJ databases">
        <title>Complete genome sequence unveiled secondary metabolic potentials in Streptomyces solisilvae HNM0141.</title>
        <authorList>
            <person name="Huang X."/>
        </authorList>
    </citation>
    <scope>NUCLEOTIDE SEQUENCE [LARGE SCALE GENOMIC DNA]</scope>
    <source>
        <strain evidence="14 15">HNM0141</strain>
    </source>
</reference>
<evidence type="ECO:0000256" key="4">
    <source>
        <dbReference type="ARBA" id="ARBA00010869"/>
    </source>
</evidence>
<comment type="similarity">
    <text evidence="4">Belongs to the serine/threonine dehydratase family.</text>
</comment>
<dbReference type="SUPFAM" id="SSF55021">
    <property type="entry name" value="ACT-like"/>
    <property type="match status" value="1"/>
</dbReference>
<keyword evidence="10" id="KW-0663">Pyridoxal phosphate</keyword>
<dbReference type="PANTHER" id="PTHR48078">
    <property type="entry name" value="THREONINE DEHYDRATASE, MITOCHONDRIAL-RELATED"/>
    <property type="match status" value="1"/>
</dbReference>
<keyword evidence="9" id="KW-0028">Amino-acid biosynthesis</keyword>
<evidence type="ECO:0000256" key="11">
    <source>
        <dbReference type="ARBA" id="ARBA00023239"/>
    </source>
</evidence>
<dbReference type="Pfam" id="PF00291">
    <property type="entry name" value="PALP"/>
    <property type="match status" value="1"/>
</dbReference>
<organism evidence="14 15">
    <name type="scientific">Streptomyces malaysiensis</name>
    <dbReference type="NCBI Taxonomy" id="92644"/>
    <lineage>
        <taxon>Bacteria</taxon>
        <taxon>Bacillati</taxon>
        <taxon>Actinomycetota</taxon>
        <taxon>Actinomycetes</taxon>
        <taxon>Kitasatosporales</taxon>
        <taxon>Streptomycetaceae</taxon>
        <taxon>Streptomyces</taxon>
        <taxon>Streptomyces violaceusniger group</taxon>
    </lineage>
</organism>
<dbReference type="Gene3D" id="3.40.50.1100">
    <property type="match status" value="2"/>
</dbReference>
<dbReference type="PROSITE" id="PS00165">
    <property type="entry name" value="DEHYDRATASE_SER_THR"/>
    <property type="match status" value="1"/>
</dbReference>
<sequence>MAARLGDEDGPGSGSGSASHLTSSPAPASAAGGAVSEGSVSNSASEGSGPVAPAPKGSAPKGSAPKGSAPKGSAPEGSAPEGSASEGARTVTLDDVRSAQKTLSGISRLTALEGSRYLSGLVGSPVHFKCENLQRTGSFKLRGGYVRIAGLSPEERAAGVVAASAGNHAQGVALAASLLGVRSTVFMPEGAPLPKIAATRDYGAEVRLCGQIVDETMRAAQEYAERTGAVFIHPFDHPDIIAGQGTVGLEILEQCPEVRTVVVGIGGGGLAAGIAVAVKALRPDVRVVGVQAEGAAAYPPSLAAGRPVTIDAPVTMADGIKVGRPGEVPFRIIEELVDEVRTVTEDELSSALLLCLERAKLVVEPAGASPVAALLSDPKSFEGPVVAVLSGGNVDPLLMQRILRHGMAAAGRYLSLRLRLTDRPGALATLLGVLSTLDANVLDVSHVRTNPRLGLSEAEVELHLETKGTDHCEDVREALRGAGYTVMAEVMV</sequence>
<dbReference type="PROSITE" id="PS51671">
    <property type="entry name" value="ACT"/>
    <property type="match status" value="1"/>
</dbReference>
<evidence type="ECO:0000256" key="2">
    <source>
        <dbReference type="ARBA" id="ARBA00004810"/>
    </source>
</evidence>
<dbReference type="InterPro" id="IPR005789">
    <property type="entry name" value="Thr_deHydtase_catblc"/>
</dbReference>
<dbReference type="InterPro" id="IPR050147">
    <property type="entry name" value="Ser/Thr_Dehydratase"/>
</dbReference>
<evidence type="ECO:0000256" key="5">
    <source>
        <dbReference type="ARBA" id="ARBA00011447"/>
    </source>
</evidence>
<keyword evidence="9" id="KW-0412">Isoleucine biosynthesis</keyword>
<evidence type="ECO:0000313" key="15">
    <source>
        <dbReference type="Proteomes" id="UP000663421"/>
    </source>
</evidence>
<keyword evidence="11 14" id="KW-0456">Lyase</keyword>
<dbReference type="InterPro" id="IPR000634">
    <property type="entry name" value="Ser/Thr_deHydtase_PyrdxlP-BS"/>
</dbReference>
<evidence type="ECO:0000256" key="6">
    <source>
        <dbReference type="ARBA" id="ARBA00012096"/>
    </source>
</evidence>
<dbReference type="Proteomes" id="UP000663421">
    <property type="component" value="Chromosome"/>
</dbReference>
<evidence type="ECO:0000256" key="9">
    <source>
        <dbReference type="ARBA" id="ARBA00022624"/>
    </source>
</evidence>
<comment type="pathway">
    <text evidence="2">Amino-acid biosynthesis; L-isoleucine biosynthesis; 2-oxobutanoate from L-threonine: step 1/1.</text>
</comment>
<dbReference type="CDD" id="cd04886">
    <property type="entry name" value="ACT_ThrD-II-like"/>
    <property type="match status" value="1"/>
</dbReference>
<dbReference type="EMBL" id="CP065050">
    <property type="protein sequence ID" value="QPI58272.1"/>
    <property type="molecule type" value="Genomic_DNA"/>
</dbReference>
<comment type="subunit">
    <text evidence="5">In the native structure, TdcB is in a dimeric form, whereas in the TdcB-AMP complex, it exists in a tetrameric form (dimer of dimers).</text>
</comment>
<protein>
    <recommendedName>
        <fullName evidence="7">L-threonine dehydratase catabolic TdcB</fullName>
        <ecNumber evidence="6">4.3.1.19</ecNumber>
    </recommendedName>
</protein>
<keyword evidence="9" id="KW-0100">Branched-chain amino acid biosynthesis</keyword>
<gene>
    <name evidence="14" type="ORF">I1A49_28180</name>
</gene>
<keyword evidence="15" id="KW-1185">Reference proteome</keyword>
<dbReference type="SUPFAM" id="SSF53686">
    <property type="entry name" value="Tryptophan synthase beta subunit-like PLP-dependent enzymes"/>
    <property type="match status" value="1"/>
</dbReference>
<comment type="pathway">
    <text evidence="3">Amino-acid degradation; L-threonine degradation via propanoate pathway; propanoate from L-threonine: step 1/4.</text>
</comment>
<dbReference type="GO" id="GO:0004794">
    <property type="term" value="F:threonine deaminase activity"/>
    <property type="evidence" value="ECO:0007669"/>
    <property type="project" value="UniProtKB-EC"/>
</dbReference>
<accession>A0ABX6W9Y7</accession>
<dbReference type="EC" id="4.3.1.19" evidence="6"/>
<evidence type="ECO:0000256" key="10">
    <source>
        <dbReference type="ARBA" id="ARBA00022898"/>
    </source>
</evidence>
<feature type="region of interest" description="Disordered" evidence="12">
    <location>
        <begin position="1"/>
        <end position="92"/>
    </location>
</feature>
<dbReference type="InterPro" id="IPR002912">
    <property type="entry name" value="ACT_dom"/>
</dbReference>